<proteinExistence type="predicted"/>
<organism evidence="1 2">
    <name type="scientific">Melastoma candidum</name>
    <dbReference type="NCBI Taxonomy" id="119954"/>
    <lineage>
        <taxon>Eukaryota</taxon>
        <taxon>Viridiplantae</taxon>
        <taxon>Streptophyta</taxon>
        <taxon>Embryophyta</taxon>
        <taxon>Tracheophyta</taxon>
        <taxon>Spermatophyta</taxon>
        <taxon>Magnoliopsida</taxon>
        <taxon>eudicotyledons</taxon>
        <taxon>Gunneridae</taxon>
        <taxon>Pentapetalae</taxon>
        <taxon>rosids</taxon>
        <taxon>malvids</taxon>
        <taxon>Myrtales</taxon>
        <taxon>Melastomataceae</taxon>
        <taxon>Melastomatoideae</taxon>
        <taxon>Melastomateae</taxon>
        <taxon>Melastoma</taxon>
    </lineage>
</organism>
<dbReference type="Proteomes" id="UP001057402">
    <property type="component" value="Chromosome 4"/>
</dbReference>
<dbReference type="EMBL" id="CM042883">
    <property type="protein sequence ID" value="KAI4375927.1"/>
    <property type="molecule type" value="Genomic_DNA"/>
</dbReference>
<name>A0ACB9RA57_9MYRT</name>
<protein>
    <submittedName>
        <fullName evidence="1">Uncharacterized protein</fullName>
    </submittedName>
</protein>
<keyword evidence="2" id="KW-1185">Reference proteome</keyword>
<gene>
    <name evidence="1" type="ORF">MLD38_013741</name>
</gene>
<reference evidence="2" key="1">
    <citation type="journal article" date="2023" name="Front. Plant Sci.">
        <title>Chromosomal-level genome assembly of Melastoma candidum provides insights into trichome evolution.</title>
        <authorList>
            <person name="Zhong Y."/>
            <person name="Wu W."/>
            <person name="Sun C."/>
            <person name="Zou P."/>
            <person name="Liu Y."/>
            <person name="Dai S."/>
            <person name="Zhou R."/>
        </authorList>
    </citation>
    <scope>NUCLEOTIDE SEQUENCE [LARGE SCALE GENOMIC DNA]</scope>
</reference>
<accession>A0ACB9RA57</accession>
<evidence type="ECO:0000313" key="2">
    <source>
        <dbReference type="Proteomes" id="UP001057402"/>
    </source>
</evidence>
<evidence type="ECO:0000313" key="1">
    <source>
        <dbReference type="EMBL" id="KAI4375927.1"/>
    </source>
</evidence>
<comment type="caution">
    <text evidence="1">The sequence shown here is derived from an EMBL/GenBank/DDBJ whole genome shotgun (WGS) entry which is preliminary data.</text>
</comment>
<sequence length="156" mass="17144">MSQILFKSSSSHSYTQLVLLTTPLRLGLKFNPTSRRPALLSSTLAFLSPSHQKPFSSTSALRRPSRLASTSSASIAHVAEDSRGNPKAVEDGGRMEWVSRTRFCGELSEGDVGKRVRLCGWVALHRVHGGLTFFNLRDHTGIVQVVKMEALPLGWL</sequence>